<keyword evidence="4" id="KW-1185">Reference proteome</keyword>
<proteinExistence type="predicted"/>
<dbReference type="HOGENOM" id="CLU_101008_0_0_11"/>
<organism evidence="3 4">
    <name type="scientific">Frankia alni (strain DSM 45986 / CECT 9034 / ACN14a)</name>
    <dbReference type="NCBI Taxonomy" id="326424"/>
    <lineage>
        <taxon>Bacteria</taxon>
        <taxon>Bacillati</taxon>
        <taxon>Actinomycetota</taxon>
        <taxon>Actinomycetes</taxon>
        <taxon>Frankiales</taxon>
        <taxon>Frankiaceae</taxon>
        <taxon>Frankia</taxon>
    </lineage>
</organism>
<dbReference type="KEGG" id="fal:FRAAL1988"/>
<reference evidence="3 4" key="1">
    <citation type="journal article" date="2007" name="Genome Res.">
        <title>Genome characteristics of facultatively symbiotic Frankia sp. strains reflect host range and host plant biogeography.</title>
        <authorList>
            <person name="Normand P."/>
            <person name="Lapierre P."/>
            <person name="Tisa L.S."/>
            <person name="Gogarten J.P."/>
            <person name="Alloisio N."/>
            <person name="Bagnarol E."/>
            <person name="Bassi C.A."/>
            <person name="Berry A.M."/>
            <person name="Bickhart D.M."/>
            <person name="Choisne N."/>
            <person name="Couloux A."/>
            <person name="Cournoyer B."/>
            <person name="Cruveiller S."/>
            <person name="Daubin V."/>
            <person name="Demange N."/>
            <person name="Francino M.P."/>
            <person name="Goltsman E."/>
            <person name="Huang Y."/>
            <person name="Kopp O.R."/>
            <person name="Labarre L."/>
            <person name="Lapidus A."/>
            <person name="Lavire C."/>
            <person name="Marechal J."/>
            <person name="Martinez M."/>
            <person name="Mastronunzio J.E."/>
            <person name="Mullin B.C."/>
            <person name="Niemann J."/>
            <person name="Pujic P."/>
            <person name="Rawnsley T."/>
            <person name="Rouy Z."/>
            <person name="Schenowitz C."/>
            <person name="Sellstedt A."/>
            <person name="Tavares F."/>
            <person name="Tomkins J.P."/>
            <person name="Vallenet D."/>
            <person name="Valverde C."/>
            <person name="Wall L.G."/>
            <person name="Wang Y."/>
            <person name="Medigue C."/>
            <person name="Benson D.R."/>
        </authorList>
    </citation>
    <scope>NUCLEOTIDE SEQUENCE [LARGE SCALE GENOMIC DNA]</scope>
    <source>
        <strain evidence="4">DSM 45986 / CECT 9034 / ACN14a</strain>
    </source>
</reference>
<keyword evidence="2" id="KW-0472">Membrane</keyword>
<dbReference type="Proteomes" id="UP000000657">
    <property type="component" value="Chromosome"/>
</dbReference>
<dbReference type="EMBL" id="CT573213">
    <property type="protein sequence ID" value="CAJ60637.1"/>
    <property type="molecule type" value="Genomic_DNA"/>
</dbReference>
<dbReference type="STRING" id="326424.FRAAL1988"/>
<feature type="region of interest" description="Disordered" evidence="1">
    <location>
        <begin position="189"/>
        <end position="228"/>
    </location>
</feature>
<feature type="compositionally biased region" description="Low complexity" evidence="1">
    <location>
        <begin position="189"/>
        <end position="204"/>
    </location>
</feature>
<dbReference type="RefSeq" id="WP_011603161.1">
    <property type="nucleotide sequence ID" value="NC_008278.1"/>
</dbReference>
<feature type="region of interest" description="Disordered" evidence="1">
    <location>
        <begin position="140"/>
        <end position="160"/>
    </location>
</feature>
<accession>Q0RP95</accession>
<evidence type="ECO:0000313" key="4">
    <source>
        <dbReference type="Proteomes" id="UP000000657"/>
    </source>
</evidence>
<protein>
    <submittedName>
        <fullName evidence="3">Secreted protein</fullName>
    </submittedName>
</protein>
<keyword evidence="2" id="KW-0812">Transmembrane</keyword>
<feature type="transmembrane region" description="Helical" evidence="2">
    <location>
        <begin position="6"/>
        <end position="24"/>
    </location>
</feature>
<evidence type="ECO:0000256" key="1">
    <source>
        <dbReference type="SAM" id="MobiDB-lite"/>
    </source>
</evidence>
<feature type="compositionally biased region" description="Basic and acidic residues" evidence="1">
    <location>
        <begin position="205"/>
        <end position="214"/>
    </location>
</feature>
<keyword evidence="2" id="KW-1133">Transmembrane helix</keyword>
<sequence length="228" mass="24702">MLTVGWILLVICAVAVLASVMLLGQRDSRRAGLQRRFGPEYDRVLAEHSDRRSAERQLRQIADRRDALTITPLTQAERETYTARWETLQTRFVDDPAEATSLADALVGEVMRARGYPAGSFTERTELLSADHPRVVAGYREAHQRTTAKPDGKGAAGRRDTESLRSAFVRYREVFNQLVGVTAGASSHAVAGASAAASASASDDQAAKPDRQDRPAAGLAATPGQREA</sequence>
<evidence type="ECO:0000256" key="2">
    <source>
        <dbReference type="SAM" id="Phobius"/>
    </source>
</evidence>
<evidence type="ECO:0000313" key="3">
    <source>
        <dbReference type="EMBL" id="CAJ60637.1"/>
    </source>
</evidence>
<dbReference type="OrthoDB" id="7502542at2"/>
<gene>
    <name evidence="3" type="ordered locus">FRAAL1988</name>
</gene>
<dbReference type="AlphaFoldDB" id="Q0RP95"/>
<name>Q0RP95_FRAAA</name>
<dbReference type="eggNOG" id="ENOG50313FX">
    <property type="taxonomic scope" value="Bacteria"/>
</dbReference>